<dbReference type="EMBL" id="KV427605">
    <property type="protein sequence ID" value="KZT12715.1"/>
    <property type="molecule type" value="Genomic_DNA"/>
</dbReference>
<accession>A0A165I880</accession>
<proteinExistence type="predicted"/>
<organism evidence="2 3">
    <name type="scientific">Laetiporus sulphureus 93-53</name>
    <dbReference type="NCBI Taxonomy" id="1314785"/>
    <lineage>
        <taxon>Eukaryota</taxon>
        <taxon>Fungi</taxon>
        <taxon>Dikarya</taxon>
        <taxon>Basidiomycota</taxon>
        <taxon>Agaricomycotina</taxon>
        <taxon>Agaricomycetes</taxon>
        <taxon>Polyporales</taxon>
        <taxon>Laetiporus</taxon>
    </lineage>
</organism>
<dbReference type="RefSeq" id="XP_040770225.1">
    <property type="nucleotide sequence ID" value="XM_040901272.1"/>
</dbReference>
<evidence type="ECO:0000313" key="2">
    <source>
        <dbReference type="EMBL" id="KZT12715.1"/>
    </source>
</evidence>
<dbReference type="AlphaFoldDB" id="A0A165I880"/>
<feature type="region of interest" description="Disordered" evidence="1">
    <location>
        <begin position="45"/>
        <end position="74"/>
    </location>
</feature>
<name>A0A165I880_9APHY</name>
<protein>
    <submittedName>
        <fullName evidence="2">Uncharacterized protein</fullName>
    </submittedName>
</protein>
<dbReference type="Proteomes" id="UP000076871">
    <property type="component" value="Unassembled WGS sequence"/>
</dbReference>
<gene>
    <name evidence="2" type="ORF">LAESUDRAFT_12664</name>
</gene>
<evidence type="ECO:0000313" key="3">
    <source>
        <dbReference type="Proteomes" id="UP000076871"/>
    </source>
</evidence>
<keyword evidence="3" id="KW-1185">Reference proteome</keyword>
<dbReference type="GeneID" id="63818304"/>
<evidence type="ECO:0000256" key="1">
    <source>
        <dbReference type="SAM" id="MobiDB-lite"/>
    </source>
</evidence>
<sequence length="319" mass="35995">MPRLFPNLGRSSKENAQDAFARHDLYEQKYAQDDYGYGYGYEQESLLAPTPTRPRMSPSKEPRIDGRAYYGEGEIPGFQRTRSYRTATDDYCESQYSSGTFPAMPYARSDETESYDPIPSHPYSPVPMVQREDSLTRLREAFADNGTYTPGTMTEATTPVPDHIPDMGQFSYGTPGPQRWRAPPVEMRTVEEVKRGPVLVDNAYGPFEGIRPVVRQAPRQLRPLPPIPPPKPPVAPAQKWEVYPAEDDEGYPSVVIAVQRGGYGQKDTYYIIPGGAPVIFEDEEGNEITRVGDFSGNYRPPRNPRPVIVQDEYGREICR</sequence>
<dbReference type="InParanoid" id="A0A165I880"/>
<reference evidence="2 3" key="1">
    <citation type="journal article" date="2016" name="Mol. Biol. Evol.">
        <title>Comparative Genomics of Early-Diverging Mushroom-Forming Fungi Provides Insights into the Origins of Lignocellulose Decay Capabilities.</title>
        <authorList>
            <person name="Nagy L.G."/>
            <person name="Riley R."/>
            <person name="Tritt A."/>
            <person name="Adam C."/>
            <person name="Daum C."/>
            <person name="Floudas D."/>
            <person name="Sun H."/>
            <person name="Yadav J.S."/>
            <person name="Pangilinan J."/>
            <person name="Larsson K.H."/>
            <person name="Matsuura K."/>
            <person name="Barry K."/>
            <person name="Labutti K."/>
            <person name="Kuo R."/>
            <person name="Ohm R.A."/>
            <person name="Bhattacharya S.S."/>
            <person name="Shirouzu T."/>
            <person name="Yoshinaga Y."/>
            <person name="Martin F.M."/>
            <person name="Grigoriev I.V."/>
            <person name="Hibbett D.S."/>
        </authorList>
    </citation>
    <scope>NUCLEOTIDE SEQUENCE [LARGE SCALE GENOMIC DNA]</scope>
    <source>
        <strain evidence="2 3">93-53</strain>
    </source>
</reference>
<dbReference type="OrthoDB" id="3240950at2759"/>